<organism evidence="1 2">
    <name type="scientific">Eretmocerus hayati</name>
    <dbReference type="NCBI Taxonomy" id="131215"/>
    <lineage>
        <taxon>Eukaryota</taxon>
        <taxon>Metazoa</taxon>
        <taxon>Ecdysozoa</taxon>
        <taxon>Arthropoda</taxon>
        <taxon>Hexapoda</taxon>
        <taxon>Insecta</taxon>
        <taxon>Pterygota</taxon>
        <taxon>Neoptera</taxon>
        <taxon>Endopterygota</taxon>
        <taxon>Hymenoptera</taxon>
        <taxon>Apocrita</taxon>
        <taxon>Proctotrupomorpha</taxon>
        <taxon>Chalcidoidea</taxon>
        <taxon>Aphelinidae</taxon>
        <taxon>Aphelininae</taxon>
        <taxon>Eretmocerus</taxon>
    </lineage>
</organism>
<evidence type="ECO:0000313" key="1">
    <source>
        <dbReference type="EMBL" id="KAJ8669351.1"/>
    </source>
</evidence>
<dbReference type="Proteomes" id="UP001239111">
    <property type="component" value="Chromosome 3"/>
</dbReference>
<gene>
    <name evidence="1" type="ORF">QAD02_000610</name>
</gene>
<sequence length="294" mass="32794">MGNANTTSSRSHIHGGGSHHHHHHHRTEHHKASKESLPPPSPGKEGQAFVFDKKTSKKKFGSQSSQEDDDSRSSAKEFKETKNYPGARPRSNTVSEGTTSKSADRKTLPTVFKWEGGGKQVFISGTFNDWKTLPMVKSHGDFVTIIDLPEGDHQYKFFVDGEWRHDPSLTIVDNGIGSKNNCVSVKKSDFEVFQALAKDSEGITSSAQTEYGQQLPSHKPWEKVPGPPILPPHLLQVILNKDTPLSCEPTLLPEPNHVMLNHLYALSIKDSVMVLSATHRYRKKYVTTLLYKPI</sequence>
<name>A0ACC2NE38_9HYME</name>
<protein>
    <submittedName>
        <fullName evidence="1">Uncharacterized protein</fullName>
    </submittedName>
</protein>
<proteinExistence type="predicted"/>
<accession>A0ACC2NE38</accession>
<evidence type="ECO:0000313" key="2">
    <source>
        <dbReference type="Proteomes" id="UP001239111"/>
    </source>
</evidence>
<comment type="caution">
    <text evidence="1">The sequence shown here is derived from an EMBL/GenBank/DDBJ whole genome shotgun (WGS) entry which is preliminary data.</text>
</comment>
<keyword evidence="2" id="KW-1185">Reference proteome</keyword>
<dbReference type="EMBL" id="CM056743">
    <property type="protein sequence ID" value="KAJ8669351.1"/>
    <property type="molecule type" value="Genomic_DNA"/>
</dbReference>
<reference evidence="1" key="1">
    <citation type="submission" date="2023-04" db="EMBL/GenBank/DDBJ databases">
        <title>A chromosome-level genome assembly of the parasitoid wasp Eretmocerus hayati.</title>
        <authorList>
            <person name="Zhong Y."/>
            <person name="Liu S."/>
            <person name="Liu Y."/>
        </authorList>
    </citation>
    <scope>NUCLEOTIDE SEQUENCE</scope>
    <source>
        <strain evidence="1">ZJU_SS_LIU_2023</strain>
    </source>
</reference>